<evidence type="ECO:0000259" key="4">
    <source>
        <dbReference type="Pfam" id="PF13579"/>
    </source>
</evidence>
<dbReference type="PANTHER" id="PTHR12526">
    <property type="entry name" value="GLYCOSYLTRANSFERASE"/>
    <property type="match status" value="1"/>
</dbReference>
<dbReference type="PANTHER" id="PTHR12526:SF640">
    <property type="entry name" value="COLANIC ACID BIOSYNTHESIS GLYCOSYLTRANSFERASE WCAL-RELATED"/>
    <property type="match status" value="1"/>
</dbReference>
<dbReference type="GO" id="GO:0016757">
    <property type="term" value="F:glycosyltransferase activity"/>
    <property type="evidence" value="ECO:0007669"/>
    <property type="project" value="UniProtKB-KW"/>
</dbReference>
<dbReference type="Proteomes" id="UP000198373">
    <property type="component" value="Unassembled WGS sequence"/>
</dbReference>
<name>A0A239JA18_9ACTN</name>
<evidence type="ECO:0000256" key="2">
    <source>
        <dbReference type="ARBA" id="ARBA00022676"/>
    </source>
</evidence>
<dbReference type="Gene3D" id="3.40.50.2000">
    <property type="entry name" value="Glycogen Phosphorylase B"/>
    <property type="match status" value="2"/>
</dbReference>
<keyword evidence="6" id="KW-1185">Reference proteome</keyword>
<accession>A0A239JA18</accession>
<organism evidence="5 6">
    <name type="scientific">Geodermatophilus pulveris</name>
    <dbReference type="NCBI Taxonomy" id="1564159"/>
    <lineage>
        <taxon>Bacteria</taxon>
        <taxon>Bacillati</taxon>
        <taxon>Actinomycetota</taxon>
        <taxon>Actinomycetes</taxon>
        <taxon>Geodermatophilales</taxon>
        <taxon>Geodermatophilaceae</taxon>
        <taxon>Geodermatophilus</taxon>
    </lineage>
</organism>
<dbReference type="InterPro" id="IPR028098">
    <property type="entry name" value="Glyco_trans_4-like_N"/>
</dbReference>
<evidence type="ECO:0000313" key="6">
    <source>
        <dbReference type="Proteomes" id="UP000198373"/>
    </source>
</evidence>
<evidence type="ECO:0000256" key="3">
    <source>
        <dbReference type="ARBA" id="ARBA00022679"/>
    </source>
</evidence>
<keyword evidence="2" id="KW-0328">Glycosyltransferase</keyword>
<dbReference type="Pfam" id="PF13692">
    <property type="entry name" value="Glyco_trans_1_4"/>
    <property type="match status" value="1"/>
</dbReference>
<proteinExistence type="inferred from homology"/>
<keyword evidence="3 5" id="KW-0808">Transferase</keyword>
<dbReference type="EMBL" id="FZOO01000013">
    <property type="protein sequence ID" value="SNT02462.1"/>
    <property type="molecule type" value="Genomic_DNA"/>
</dbReference>
<protein>
    <submittedName>
        <fullName evidence="5">Glycosyltransferase involved in cell wall bisynthesis</fullName>
    </submittedName>
</protein>
<evidence type="ECO:0000256" key="1">
    <source>
        <dbReference type="ARBA" id="ARBA00009481"/>
    </source>
</evidence>
<dbReference type="Pfam" id="PF13579">
    <property type="entry name" value="Glyco_trans_4_4"/>
    <property type="match status" value="1"/>
</dbReference>
<sequence>MLWVSTRTDTRGGVATYVRTLQGTPLWERWRIRHVATHRNGSRTARVGTFAMGVGGVVRELAVRRPGLVHLHTSCYGSFARKSALAWMFRAAGIPVVMHVHGGAFGDFYARSPRLLQRYIRRTLSSAERVIGLGDRWAAALQRIAPDARVIVVPNAVSPRTLVDQPGPGEPVHVLFVGEMTEDKGAFALLEAWRQLREEPHLPCADLVMVGPGDLERAWRETEELGPAGQVRVLGWVESAEVERLLSHSHVLVLPSRFEGQPMAVLEAMAHGLCVVATEVGGIPDLVDDECAVLVPVDDGNALVAALRTVISDPGKRSELGALALARVRARFDVALAWRTLDALYEELVR</sequence>
<dbReference type="AlphaFoldDB" id="A0A239JA18"/>
<dbReference type="CDD" id="cd03801">
    <property type="entry name" value="GT4_PimA-like"/>
    <property type="match status" value="1"/>
</dbReference>
<dbReference type="SUPFAM" id="SSF53756">
    <property type="entry name" value="UDP-Glycosyltransferase/glycogen phosphorylase"/>
    <property type="match status" value="1"/>
</dbReference>
<evidence type="ECO:0000313" key="5">
    <source>
        <dbReference type="EMBL" id="SNT02462.1"/>
    </source>
</evidence>
<comment type="similarity">
    <text evidence="1">Belongs to the glycosyltransferase group 1 family. Glycosyltransferase 4 subfamily.</text>
</comment>
<gene>
    <name evidence="5" type="ORF">SAMN06893096_11358</name>
</gene>
<feature type="domain" description="Glycosyltransferase subfamily 4-like N-terminal" evidence="4">
    <location>
        <begin position="31"/>
        <end position="155"/>
    </location>
</feature>
<reference evidence="6" key="1">
    <citation type="submission" date="2017-06" db="EMBL/GenBank/DDBJ databases">
        <authorList>
            <person name="Varghese N."/>
            <person name="Submissions S."/>
        </authorList>
    </citation>
    <scope>NUCLEOTIDE SEQUENCE [LARGE SCALE GENOMIC DNA]</scope>
    <source>
        <strain evidence="6">DSM 46839</strain>
    </source>
</reference>